<dbReference type="EMBL" id="LS480641">
    <property type="protein sequence ID" value="SPT16849.1"/>
    <property type="molecule type" value="Genomic_DNA"/>
</dbReference>
<evidence type="ECO:0000313" key="3">
    <source>
        <dbReference type="Proteomes" id="UP000280104"/>
    </source>
</evidence>
<dbReference type="SUPFAM" id="SSF53098">
    <property type="entry name" value="Ribonuclease H-like"/>
    <property type="match status" value="1"/>
</dbReference>
<gene>
    <name evidence="2" type="ORF">CAMPLR22A2D_LOCUS1449</name>
</gene>
<dbReference type="AlphaFoldDB" id="A0A7H4LE11"/>
<protein>
    <recommendedName>
        <fullName evidence="1">RNase H type-1 domain-containing protein</fullName>
    </recommendedName>
</protein>
<dbReference type="PANTHER" id="PTHR48475">
    <property type="entry name" value="RIBONUCLEASE H"/>
    <property type="match status" value="1"/>
</dbReference>
<dbReference type="Gene3D" id="3.30.420.10">
    <property type="entry name" value="Ribonuclease H-like superfamily/Ribonuclease H"/>
    <property type="match status" value="1"/>
</dbReference>
<dbReference type="GO" id="GO:0004523">
    <property type="term" value="F:RNA-DNA hybrid ribonuclease activity"/>
    <property type="evidence" value="ECO:0007669"/>
    <property type="project" value="InterPro"/>
</dbReference>
<sequence>MHFDGAFLLQGASAGVLLVAPTEEHLKYVIQMHFPREMSANNTAEYEGLLAGLRIVADLGVKKLIVRGDSQLVVRQINKDYQSPLMEAYVDEVRKLEERFDDIQAEHVPEWRTTSPITCQSVLHSSYLWNQVPFCSG</sequence>
<name>A0A7H4LE11_WHEAT</name>
<dbReference type="CDD" id="cd09279">
    <property type="entry name" value="RNase_HI_like"/>
    <property type="match status" value="1"/>
</dbReference>
<reference evidence="2 3" key="1">
    <citation type="submission" date="2018-05" db="EMBL/GenBank/DDBJ databases">
        <authorList>
            <person name="Thind KAUR A."/>
        </authorList>
    </citation>
    <scope>NUCLEOTIDE SEQUENCE [LARGE SCALE GENOMIC DNA]</scope>
</reference>
<dbReference type="Proteomes" id="UP000280104">
    <property type="component" value="Chromosome II"/>
</dbReference>
<dbReference type="Pfam" id="PF13456">
    <property type="entry name" value="RVT_3"/>
    <property type="match status" value="1"/>
</dbReference>
<dbReference type="InterPro" id="IPR012337">
    <property type="entry name" value="RNaseH-like_sf"/>
</dbReference>
<accession>A0A7H4LE11</accession>
<evidence type="ECO:0000313" key="2">
    <source>
        <dbReference type="EMBL" id="SPT16849.1"/>
    </source>
</evidence>
<organism evidence="2 3">
    <name type="scientific">Triticum aestivum</name>
    <name type="common">Wheat</name>
    <dbReference type="NCBI Taxonomy" id="4565"/>
    <lineage>
        <taxon>Eukaryota</taxon>
        <taxon>Viridiplantae</taxon>
        <taxon>Streptophyta</taxon>
        <taxon>Embryophyta</taxon>
        <taxon>Tracheophyta</taxon>
        <taxon>Spermatophyta</taxon>
        <taxon>Magnoliopsida</taxon>
        <taxon>Liliopsida</taxon>
        <taxon>Poales</taxon>
        <taxon>Poaceae</taxon>
        <taxon>BOP clade</taxon>
        <taxon>Pooideae</taxon>
        <taxon>Triticodae</taxon>
        <taxon>Triticeae</taxon>
        <taxon>Triticinae</taxon>
        <taxon>Triticum</taxon>
    </lineage>
</organism>
<dbReference type="InterPro" id="IPR002156">
    <property type="entry name" value="RNaseH_domain"/>
</dbReference>
<dbReference type="InterPro" id="IPR036397">
    <property type="entry name" value="RNaseH_sf"/>
</dbReference>
<proteinExistence type="predicted"/>
<evidence type="ECO:0000259" key="1">
    <source>
        <dbReference type="Pfam" id="PF13456"/>
    </source>
</evidence>
<dbReference type="PANTHER" id="PTHR48475:SF1">
    <property type="entry name" value="RNASE H TYPE-1 DOMAIN-CONTAINING PROTEIN"/>
    <property type="match status" value="1"/>
</dbReference>
<feature type="domain" description="RNase H type-1" evidence="1">
    <location>
        <begin position="3"/>
        <end position="109"/>
    </location>
</feature>
<dbReference type="GO" id="GO:0003676">
    <property type="term" value="F:nucleic acid binding"/>
    <property type="evidence" value="ECO:0007669"/>
    <property type="project" value="InterPro"/>
</dbReference>